<dbReference type="Pfam" id="PF00376">
    <property type="entry name" value="MerR"/>
    <property type="match status" value="1"/>
</dbReference>
<dbReference type="EMBL" id="BSST01000001">
    <property type="protein sequence ID" value="GLX78758.1"/>
    <property type="molecule type" value="Genomic_DNA"/>
</dbReference>
<dbReference type="Pfam" id="PF09278">
    <property type="entry name" value="MerR-DNA-bind"/>
    <property type="match status" value="1"/>
</dbReference>
<keyword evidence="1" id="KW-0805">Transcription regulation</keyword>
<evidence type="ECO:0000313" key="6">
    <source>
        <dbReference type="EMBL" id="GLX78758.1"/>
    </source>
</evidence>
<dbReference type="Gene3D" id="1.10.1660.10">
    <property type="match status" value="1"/>
</dbReference>
<reference evidence="6 7" key="1">
    <citation type="submission" date="2023-03" db="EMBL/GenBank/DDBJ databases">
        <title>Draft genome sequence of Thalassotalea insulae KCTC 62186T.</title>
        <authorList>
            <person name="Sawabe T."/>
        </authorList>
    </citation>
    <scope>NUCLEOTIDE SEQUENCE [LARGE SCALE GENOMIC DNA]</scope>
    <source>
        <strain evidence="6 7">KCTC 62186</strain>
    </source>
</reference>
<organism evidence="6 7">
    <name type="scientific">Thalassotalea insulae</name>
    <dbReference type="NCBI Taxonomy" id="2056778"/>
    <lineage>
        <taxon>Bacteria</taxon>
        <taxon>Pseudomonadati</taxon>
        <taxon>Pseudomonadota</taxon>
        <taxon>Gammaproteobacteria</taxon>
        <taxon>Alteromonadales</taxon>
        <taxon>Colwelliaceae</taxon>
        <taxon>Thalassotalea</taxon>
    </lineage>
</organism>
<sequence length="140" mass="15725">MKAKQLADRQALNVDTVRYYTRIGLLTPSTDPNNGYKAYSLADEKRLQFIIQAKSLGFSLQDIEAFIAESKLGHSACPTVREIMKQRIAETQAKIKTMQTTCNKMQNALATWQTLPDCNPTGDHVCHLIEGLIEEESDHV</sequence>
<feature type="coiled-coil region" evidence="4">
    <location>
        <begin position="81"/>
        <end position="108"/>
    </location>
</feature>
<dbReference type="InterPro" id="IPR047057">
    <property type="entry name" value="MerR_fam"/>
</dbReference>
<name>A0ABQ6GS25_9GAMM</name>
<keyword evidence="7" id="KW-1185">Reference proteome</keyword>
<evidence type="ECO:0000256" key="4">
    <source>
        <dbReference type="SAM" id="Coils"/>
    </source>
</evidence>
<keyword evidence="2" id="KW-0238">DNA-binding</keyword>
<dbReference type="InterPro" id="IPR009061">
    <property type="entry name" value="DNA-bd_dom_put_sf"/>
</dbReference>
<proteinExistence type="predicted"/>
<dbReference type="PROSITE" id="PS50937">
    <property type="entry name" value="HTH_MERR_2"/>
    <property type="match status" value="1"/>
</dbReference>
<comment type="caution">
    <text evidence="6">The sequence shown here is derived from an EMBL/GenBank/DDBJ whole genome shotgun (WGS) entry which is preliminary data.</text>
</comment>
<dbReference type="SUPFAM" id="SSF46955">
    <property type="entry name" value="Putative DNA-binding domain"/>
    <property type="match status" value="1"/>
</dbReference>
<evidence type="ECO:0000259" key="5">
    <source>
        <dbReference type="PROSITE" id="PS50937"/>
    </source>
</evidence>
<evidence type="ECO:0000256" key="2">
    <source>
        <dbReference type="ARBA" id="ARBA00023125"/>
    </source>
</evidence>
<dbReference type="PRINTS" id="PR00040">
    <property type="entry name" value="HTHMERR"/>
</dbReference>
<evidence type="ECO:0000256" key="1">
    <source>
        <dbReference type="ARBA" id="ARBA00023015"/>
    </source>
</evidence>
<dbReference type="SMART" id="SM00422">
    <property type="entry name" value="HTH_MERR"/>
    <property type="match status" value="1"/>
</dbReference>
<dbReference type="InterPro" id="IPR015358">
    <property type="entry name" value="Tscrpt_reg_MerR_DNA-bd"/>
</dbReference>
<dbReference type="PANTHER" id="PTHR30204">
    <property type="entry name" value="REDOX-CYCLING DRUG-SENSING TRANSCRIPTIONAL ACTIVATOR SOXR"/>
    <property type="match status" value="1"/>
</dbReference>
<keyword evidence="3" id="KW-0804">Transcription</keyword>
<dbReference type="InterPro" id="IPR000551">
    <property type="entry name" value="MerR-type_HTH_dom"/>
</dbReference>
<evidence type="ECO:0000256" key="3">
    <source>
        <dbReference type="ARBA" id="ARBA00023163"/>
    </source>
</evidence>
<accession>A0ABQ6GS25</accession>
<dbReference type="RefSeq" id="WP_284244628.1">
    <property type="nucleotide sequence ID" value="NZ_BSST01000001.1"/>
</dbReference>
<keyword evidence="4" id="KW-0175">Coiled coil</keyword>
<protein>
    <recommendedName>
        <fullName evidence="5">HTH merR-type domain-containing protein</fullName>
    </recommendedName>
</protein>
<feature type="domain" description="HTH merR-type" evidence="5">
    <location>
        <begin position="1"/>
        <end position="69"/>
    </location>
</feature>
<evidence type="ECO:0000313" key="7">
    <source>
        <dbReference type="Proteomes" id="UP001157186"/>
    </source>
</evidence>
<gene>
    <name evidence="6" type="ORF">tinsulaeT_20980</name>
</gene>
<dbReference type="PANTHER" id="PTHR30204:SF94">
    <property type="entry name" value="HEAVY METAL-DEPENDENT TRANSCRIPTIONAL REGULATOR HI_0293-RELATED"/>
    <property type="match status" value="1"/>
</dbReference>
<dbReference type="Proteomes" id="UP001157186">
    <property type="component" value="Unassembled WGS sequence"/>
</dbReference>